<sequence length="63" mass="7206">MSEDKKKRDWIDVTETISKLIATIIIPVVIFFVGQSYTEAQVESQVRSEYIKMGVGLFPRARS</sequence>
<organism evidence="2 3">
    <name type="scientific">Vibrio navarrensis</name>
    <dbReference type="NCBI Taxonomy" id="29495"/>
    <lineage>
        <taxon>Bacteria</taxon>
        <taxon>Pseudomonadati</taxon>
        <taxon>Pseudomonadota</taxon>
        <taxon>Gammaproteobacteria</taxon>
        <taxon>Vibrionales</taxon>
        <taxon>Vibrionaceae</taxon>
        <taxon>Vibrio</taxon>
    </lineage>
</organism>
<keyword evidence="3" id="KW-1185">Reference proteome</keyword>
<keyword evidence="1" id="KW-0812">Transmembrane</keyword>
<keyword evidence="1" id="KW-0472">Membrane</keyword>
<feature type="transmembrane region" description="Helical" evidence="1">
    <location>
        <begin position="20"/>
        <end position="38"/>
    </location>
</feature>
<keyword evidence="1" id="KW-1133">Transmembrane helix</keyword>
<evidence type="ECO:0000313" key="3">
    <source>
        <dbReference type="Proteomes" id="UP000029994"/>
    </source>
</evidence>
<dbReference type="AlphaFoldDB" id="A0A099LWF8"/>
<gene>
    <name evidence="2" type="ORF">EA26_14500</name>
</gene>
<accession>A0A099LWF8</accession>
<dbReference type="Proteomes" id="UP000029994">
    <property type="component" value="Unassembled WGS sequence"/>
</dbReference>
<evidence type="ECO:0000313" key="2">
    <source>
        <dbReference type="EMBL" id="KGK12445.1"/>
    </source>
</evidence>
<protein>
    <submittedName>
        <fullName evidence="2">Uncharacterized protein</fullName>
    </submittedName>
</protein>
<dbReference type="RefSeq" id="WP_039428576.1">
    <property type="nucleotide sequence ID" value="NZ_CP061845.1"/>
</dbReference>
<evidence type="ECO:0000256" key="1">
    <source>
        <dbReference type="SAM" id="Phobius"/>
    </source>
</evidence>
<name>A0A099LWF8_9VIBR</name>
<reference evidence="2 3" key="1">
    <citation type="submission" date="2014-04" db="EMBL/GenBank/DDBJ databases">
        <title>Genome sequencing of Vibrio navarrensis strains.</title>
        <authorList>
            <person name="Gladney L.M."/>
            <person name="Katz L.S."/>
            <person name="Marino-Ramirez L."/>
            <person name="Jordan I.K."/>
        </authorList>
    </citation>
    <scope>NUCLEOTIDE SEQUENCE [LARGE SCALE GENOMIC DNA]</scope>
    <source>
        <strain evidence="2 3">ATCC 51183</strain>
    </source>
</reference>
<dbReference type="STRING" id="29495.EA26_14500"/>
<comment type="caution">
    <text evidence="2">The sequence shown here is derived from an EMBL/GenBank/DDBJ whole genome shotgun (WGS) entry which is preliminary data.</text>
</comment>
<dbReference type="EMBL" id="JMCG01000001">
    <property type="protein sequence ID" value="KGK12445.1"/>
    <property type="molecule type" value="Genomic_DNA"/>
</dbReference>
<proteinExistence type="predicted"/>
<dbReference type="GeneID" id="43684336"/>